<reference evidence="2 3" key="1">
    <citation type="submission" date="2019-08" db="EMBL/GenBank/DDBJ databases">
        <title>Genomes of Antarctic Bizionia species.</title>
        <authorList>
            <person name="Bowman J.P."/>
        </authorList>
    </citation>
    <scope>NUCLEOTIDE SEQUENCE [LARGE SCALE GENOMIC DNA]</scope>
    <source>
        <strain evidence="2 3">IC164</strain>
    </source>
</reference>
<dbReference type="EMBL" id="VSKN01000004">
    <property type="protein sequence ID" value="TYC15661.1"/>
    <property type="molecule type" value="Genomic_DNA"/>
</dbReference>
<evidence type="ECO:0000313" key="2">
    <source>
        <dbReference type="EMBL" id="TYC15661.1"/>
    </source>
</evidence>
<name>A0ABY3MCN6_9FLAO</name>
<feature type="transmembrane region" description="Helical" evidence="1">
    <location>
        <begin position="335"/>
        <end position="366"/>
    </location>
</feature>
<keyword evidence="1" id="KW-0472">Membrane</keyword>
<evidence type="ECO:0000313" key="3">
    <source>
        <dbReference type="Proteomes" id="UP000323621"/>
    </source>
</evidence>
<feature type="transmembrane region" description="Helical" evidence="1">
    <location>
        <begin position="228"/>
        <end position="250"/>
    </location>
</feature>
<feature type="transmembrane region" description="Helical" evidence="1">
    <location>
        <begin position="126"/>
        <end position="146"/>
    </location>
</feature>
<accession>A0ABY3MCN6</accession>
<keyword evidence="1" id="KW-0812">Transmembrane</keyword>
<keyword evidence="3" id="KW-1185">Reference proteome</keyword>
<proteinExistence type="predicted"/>
<dbReference type="RefSeq" id="WP_148380590.1">
    <property type="nucleotide sequence ID" value="NZ_VSKN01000004.1"/>
</dbReference>
<feature type="transmembrane region" description="Helical" evidence="1">
    <location>
        <begin position="12"/>
        <end position="34"/>
    </location>
</feature>
<evidence type="ECO:0000256" key="1">
    <source>
        <dbReference type="SAM" id="Phobius"/>
    </source>
</evidence>
<feature type="transmembrane region" description="Helical" evidence="1">
    <location>
        <begin position="308"/>
        <end position="329"/>
    </location>
</feature>
<dbReference type="Proteomes" id="UP000323621">
    <property type="component" value="Unassembled WGS sequence"/>
</dbReference>
<feature type="transmembrane region" description="Helical" evidence="1">
    <location>
        <begin position="158"/>
        <end position="179"/>
    </location>
</feature>
<gene>
    <name evidence="2" type="ORF">ES677_04785</name>
</gene>
<comment type="caution">
    <text evidence="2">The sequence shown here is derived from an EMBL/GenBank/DDBJ whole genome shotgun (WGS) entry which is preliminary data.</text>
</comment>
<sequence length="380" mass="43359">MRLSCIKYLHSNFAVLSLLLLFITEAFFKIVLFSTGETPGILQVTKGVLLLGVGLYLLIQQPKSLRLLGLLCLTFVLGQFALDSGAYKEAVIAFSKLVYPVILLLFFNSYTLSIKQREKLFVIFEYIMLCNALFVFSGLLFDIKIFNTYLGSRFGFNGLFVTSATSSYVYSLTLIYLIAKYKATVFKKIPNLIIIGSMFCLGTKVGYLFLGCFLGVYIWKYTRINNKIIAAGVIVLGALTAYVFFFKFGIFNEIRLKDGLVSSVMSYRNELLIERTIPYIQEHWTTFNYMFGGVSDLATKSQIEFIDIFYFFGSIGGLLYYYVFFKAFLVVKLEIYNAVLLSVLFIIVLLAGNFFSYPSIAIYLVVLREYLKYNEQNQHT</sequence>
<feature type="transmembrane region" description="Helical" evidence="1">
    <location>
        <begin position="65"/>
        <end position="82"/>
    </location>
</feature>
<keyword evidence="1" id="KW-1133">Transmembrane helix</keyword>
<feature type="transmembrane region" description="Helical" evidence="1">
    <location>
        <begin position="40"/>
        <end position="58"/>
    </location>
</feature>
<organism evidence="2 3">
    <name type="scientific">Bizionia gelidisalsuginis</name>
    <dbReference type="NCBI Taxonomy" id="291188"/>
    <lineage>
        <taxon>Bacteria</taxon>
        <taxon>Pseudomonadati</taxon>
        <taxon>Bacteroidota</taxon>
        <taxon>Flavobacteriia</taxon>
        <taxon>Flavobacteriales</taxon>
        <taxon>Flavobacteriaceae</taxon>
        <taxon>Bizionia</taxon>
    </lineage>
</organism>
<protein>
    <submittedName>
        <fullName evidence="2">Uncharacterized protein</fullName>
    </submittedName>
</protein>
<feature type="transmembrane region" description="Helical" evidence="1">
    <location>
        <begin position="191"/>
        <end position="216"/>
    </location>
</feature>
<feature type="transmembrane region" description="Helical" evidence="1">
    <location>
        <begin position="97"/>
        <end position="114"/>
    </location>
</feature>